<evidence type="ECO:0000313" key="1">
    <source>
        <dbReference type="EMBL" id="SCX52681.1"/>
    </source>
</evidence>
<reference evidence="2" key="1">
    <citation type="submission" date="2016-10" db="EMBL/GenBank/DDBJ databases">
        <authorList>
            <person name="Varghese N."/>
            <person name="Submissions S."/>
        </authorList>
    </citation>
    <scope>NUCLEOTIDE SEQUENCE [LARGE SCALE GENOMIC DNA]</scope>
    <source>
        <strain evidence="2">DSM 45722</strain>
    </source>
</reference>
<gene>
    <name evidence="1" type="ORF">SAMN03159343_2828</name>
</gene>
<dbReference type="Proteomes" id="UP000198981">
    <property type="component" value="Unassembled WGS sequence"/>
</dbReference>
<dbReference type="RefSeq" id="WP_092805326.1">
    <property type="nucleotide sequence ID" value="NZ_FMUH01000004.1"/>
</dbReference>
<dbReference type="InterPro" id="IPR007423">
    <property type="entry name" value="Sel_put"/>
</dbReference>
<proteinExistence type="predicted"/>
<organism evidence="1 2">
    <name type="scientific">Klenkia marina</name>
    <dbReference type="NCBI Taxonomy" id="1960309"/>
    <lineage>
        <taxon>Bacteria</taxon>
        <taxon>Bacillati</taxon>
        <taxon>Actinomycetota</taxon>
        <taxon>Actinomycetes</taxon>
        <taxon>Geodermatophilales</taxon>
        <taxon>Geodermatophilaceae</taxon>
        <taxon>Klenkia</taxon>
    </lineage>
</organism>
<evidence type="ECO:0008006" key="3">
    <source>
        <dbReference type="Google" id="ProtNLM"/>
    </source>
</evidence>
<dbReference type="EMBL" id="FMUH01000004">
    <property type="protein sequence ID" value="SCX52681.1"/>
    <property type="molecule type" value="Genomic_DNA"/>
</dbReference>
<dbReference type="Pfam" id="PF04328">
    <property type="entry name" value="Sel_put"/>
    <property type="match status" value="1"/>
</dbReference>
<protein>
    <recommendedName>
        <fullName evidence="3">YbdD/YjiX family protein</fullName>
    </recommendedName>
</protein>
<dbReference type="STRING" id="1960309.SAMN03159343_2828"/>
<accession>A0A1G4YGP1</accession>
<keyword evidence="2" id="KW-1185">Reference proteome</keyword>
<name>A0A1G4YGP1_9ACTN</name>
<sequence length="59" mass="6876">MIRRWAAGVRWWLRALTGEDRYDRHLAACAADGRTPMTRRAFERHRADVAAAHAHERCC</sequence>
<dbReference type="AlphaFoldDB" id="A0A1G4YGP1"/>
<dbReference type="OrthoDB" id="3541280at2"/>
<evidence type="ECO:0000313" key="2">
    <source>
        <dbReference type="Proteomes" id="UP000198981"/>
    </source>
</evidence>